<sequence>MKRARLPLSVFGTAILALTLASCKAATPEVTRTSPAEIASEIRASKSLTMVHIWATWCAPCRDEFPELIQVMKAYPELDVLLVSGDDPNDLQAVTRFLIENDSPVGSRVSTQLNQDFIETFSPDWSGSLPATFFYFNGKLVQEWEGKRSFEIYQTTIETLINKERRSHD</sequence>
<dbReference type="CDD" id="cd02966">
    <property type="entry name" value="TlpA_like_family"/>
    <property type="match status" value="1"/>
</dbReference>
<dbReference type="PROSITE" id="PS51257">
    <property type="entry name" value="PROKAR_LIPOPROTEIN"/>
    <property type="match status" value="1"/>
</dbReference>
<dbReference type="InterPro" id="IPR013766">
    <property type="entry name" value="Thioredoxin_domain"/>
</dbReference>
<dbReference type="Proteomes" id="UP001290861">
    <property type="component" value="Unassembled WGS sequence"/>
</dbReference>
<proteinExistence type="predicted"/>
<dbReference type="RefSeq" id="WP_322609218.1">
    <property type="nucleotide sequence ID" value="NZ_JARVCO010000010.1"/>
</dbReference>
<organism evidence="4 5">
    <name type="scientific">Pontiella agarivorans</name>
    <dbReference type="NCBI Taxonomy" id="3038953"/>
    <lineage>
        <taxon>Bacteria</taxon>
        <taxon>Pseudomonadati</taxon>
        <taxon>Kiritimatiellota</taxon>
        <taxon>Kiritimatiellia</taxon>
        <taxon>Kiritimatiellales</taxon>
        <taxon>Pontiellaceae</taxon>
        <taxon>Pontiella</taxon>
    </lineage>
</organism>
<keyword evidence="2" id="KW-0732">Signal</keyword>
<evidence type="ECO:0000256" key="1">
    <source>
        <dbReference type="ARBA" id="ARBA00023284"/>
    </source>
</evidence>
<evidence type="ECO:0000313" key="4">
    <source>
        <dbReference type="EMBL" id="MDZ8119435.1"/>
    </source>
</evidence>
<reference evidence="4 5" key="1">
    <citation type="journal article" date="2024" name="Appl. Environ. Microbiol.">
        <title>Pontiella agarivorans sp. nov., a novel marine anaerobic bacterium capable of degrading macroalgal polysaccharides and fixing nitrogen.</title>
        <authorList>
            <person name="Liu N."/>
            <person name="Kivenson V."/>
            <person name="Peng X."/>
            <person name="Cui Z."/>
            <person name="Lankiewicz T.S."/>
            <person name="Gosselin K.M."/>
            <person name="English C.J."/>
            <person name="Blair E.M."/>
            <person name="O'Malley M.A."/>
            <person name="Valentine D.L."/>
        </authorList>
    </citation>
    <scope>NUCLEOTIDE SEQUENCE [LARGE SCALE GENOMIC DNA]</scope>
    <source>
        <strain evidence="4 5">NLcol2</strain>
    </source>
</reference>
<dbReference type="Pfam" id="PF00085">
    <property type="entry name" value="Thioredoxin"/>
    <property type="match status" value="1"/>
</dbReference>
<dbReference type="PROSITE" id="PS00194">
    <property type="entry name" value="THIOREDOXIN_1"/>
    <property type="match status" value="1"/>
</dbReference>
<dbReference type="PROSITE" id="PS51352">
    <property type="entry name" value="THIOREDOXIN_2"/>
    <property type="match status" value="1"/>
</dbReference>
<dbReference type="EMBL" id="JARVCO010000010">
    <property type="protein sequence ID" value="MDZ8119435.1"/>
    <property type="molecule type" value="Genomic_DNA"/>
</dbReference>
<dbReference type="Gene3D" id="3.40.30.10">
    <property type="entry name" value="Glutaredoxin"/>
    <property type="match status" value="1"/>
</dbReference>
<comment type="caution">
    <text evidence="4">The sequence shown here is derived from an EMBL/GenBank/DDBJ whole genome shotgun (WGS) entry which is preliminary data.</text>
</comment>
<feature type="domain" description="Thioredoxin" evidence="3">
    <location>
        <begin position="9"/>
        <end position="162"/>
    </location>
</feature>
<keyword evidence="5" id="KW-1185">Reference proteome</keyword>
<gene>
    <name evidence="4" type="ORF">P9H32_12455</name>
</gene>
<feature type="signal peptide" evidence="2">
    <location>
        <begin position="1"/>
        <end position="25"/>
    </location>
</feature>
<keyword evidence="1" id="KW-0676">Redox-active center</keyword>
<dbReference type="InterPro" id="IPR036249">
    <property type="entry name" value="Thioredoxin-like_sf"/>
</dbReference>
<evidence type="ECO:0000313" key="5">
    <source>
        <dbReference type="Proteomes" id="UP001290861"/>
    </source>
</evidence>
<accession>A0ABU5MZ11</accession>
<name>A0ABU5MZ11_9BACT</name>
<protein>
    <submittedName>
        <fullName evidence="4">TlpA disulfide reductase family protein</fullName>
    </submittedName>
</protein>
<feature type="chain" id="PRO_5045136522" evidence="2">
    <location>
        <begin position="26"/>
        <end position="169"/>
    </location>
</feature>
<evidence type="ECO:0000259" key="3">
    <source>
        <dbReference type="PROSITE" id="PS51352"/>
    </source>
</evidence>
<dbReference type="InterPro" id="IPR017937">
    <property type="entry name" value="Thioredoxin_CS"/>
</dbReference>
<evidence type="ECO:0000256" key="2">
    <source>
        <dbReference type="SAM" id="SignalP"/>
    </source>
</evidence>
<dbReference type="SUPFAM" id="SSF52833">
    <property type="entry name" value="Thioredoxin-like"/>
    <property type="match status" value="1"/>
</dbReference>